<proteinExistence type="predicted"/>
<dbReference type="EMBL" id="CP071706">
    <property type="protein sequence ID" value="QWE81276.1"/>
    <property type="molecule type" value="Genomic_DNA"/>
</dbReference>
<dbReference type="AlphaFoldDB" id="A0AAQ0DPD5"/>
<keyword evidence="2" id="KW-1185">Reference proteome</keyword>
<reference evidence="1 2" key="1">
    <citation type="journal article" date="2014" name="Genome Announc.">
        <title>Genome Sequence of Pseudomonas sp. Strain P482, a Tomato Rhizosphere Isolate with Broad-Spectrum Antimicrobial Activity.</title>
        <authorList>
            <person name="Krzyzanowska D.M."/>
            <person name="Ossowicki A."/>
            <person name="Jafra S."/>
        </authorList>
    </citation>
    <scope>NUCLEOTIDE SEQUENCE [LARGE SCALE GENOMIC DNA]</scope>
    <source>
        <strain evidence="1 2">P482</strain>
    </source>
</reference>
<organism evidence="1 2">
    <name type="scientific">Pseudomonas donghuensis</name>
    <dbReference type="NCBI Taxonomy" id="1163398"/>
    <lineage>
        <taxon>Bacteria</taxon>
        <taxon>Pseudomonadati</taxon>
        <taxon>Pseudomonadota</taxon>
        <taxon>Gammaproteobacteria</taxon>
        <taxon>Pseudomonadales</taxon>
        <taxon>Pseudomonadaceae</taxon>
        <taxon>Pseudomonas</taxon>
    </lineage>
</organism>
<dbReference type="GeneID" id="98283253"/>
<reference evidence="1 2" key="2">
    <citation type="journal article" date="2016" name="Front. Microbiol.">
        <title>When Genome-Based Approach Meets the 'Old but Good': Revealing Genes Involved in the Antibacterial Activity of Pseudomonas sp. P482 against Soft Rot Pathogens.</title>
        <authorList>
            <person name="Krzyzanowska D.M."/>
            <person name="Ossowicki A."/>
            <person name="Rajewska M."/>
            <person name="Maciag T."/>
            <person name="Jablonska M."/>
            <person name="Obuchowski M."/>
            <person name="Heeb S."/>
            <person name="Jafra S."/>
        </authorList>
    </citation>
    <scope>NUCLEOTIDE SEQUENCE [LARGE SCALE GENOMIC DNA]</scope>
    <source>
        <strain evidence="1 2">P482</strain>
    </source>
</reference>
<evidence type="ECO:0000313" key="1">
    <source>
        <dbReference type="EMBL" id="QWE81276.1"/>
    </source>
</evidence>
<dbReference type="KEGG" id="pdw:BV82_13250"/>
<protein>
    <submittedName>
        <fullName evidence="1">Uncharacterized protein</fullName>
    </submittedName>
</protein>
<sequence>MTMNEIKAGYVIKHTKAINYISEQVDQANIGVMQSSTGATKIAMIFSRDIIEISHETLVEVPSVPGGLQPQVQHDALSTSRVQYANLTMTIEAAESLILGLRQTLDGLKAQSSES</sequence>
<evidence type="ECO:0000313" key="2">
    <source>
        <dbReference type="Proteomes" id="UP000027121"/>
    </source>
</evidence>
<name>A0AAQ0DPD5_9PSED</name>
<gene>
    <name evidence="1" type="ORF">BV82_13250</name>
</gene>
<dbReference type="RefSeq" id="WP_036995773.1">
    <property type="nucleotide sequence ID" value="NZ_CP071706.1"/>
</dbReference>
<accession>A0AAQ0DPD5</accession>
<dbReference type="Proteomes" id="UP000027121">
    <property type="component" value="Chromosome"/>
</dbReference>